<dbReference type="EMBL" id="MU266469">
    <property type="protein sequence ID" value="KAH7922890.1"/>
    <property type="molecule type" value="Genomic_DNA"/>
</dbReference>
<keyword evidence="2" id="KW-1185">Reference proteome</keyword>
<evidence type="ECO:0000313" key="1">
    <source>
        <dbReference type="EMBL" id="KAH7922890.1"/>
    </source>
</evidence>
<comment type="caution">
    <text evidence="1">The sequence shown here is derived from an EMBL/GenBank/DDBJ whole genome shotgun (WGS) entry which is preliminary data.</text>
</comment>
<proteinExistence type="predicted"/>
<evidence type="ECO:0000313" key="2">
    <source>
        <dbReference type="Proteomes" id="UP000790709"/>
    </source>
</evidence>
<dbReference type="Proteomes" id="UP000790709">
    <property type="component" value="Unassembled WGS sequence"/>
</dbReference>
<organism evidence="1 2">
    <name type="scientific">Leucogyrophana mollusca</name>
    <dbReference type="NCBI Taxonomy" id="85980"/>
    <lineage>
        <taxon>Eukaryota</taxon>
        <taxon>Fungi</taxon>
        <taxon>Dikarya</taxon>
        <taxon>Basidiomycota</taxon>
        <taxon>Agaricomycotina</taxon>
        <taxon>Agaricomycetes</taxon>
        <taxon>Agaricomycetidae</taxon>
        <taxon>Boletales</taxon>
        <taxon>Boletales incertae sedis</taxon>
        <taxon>Leucogyrophana</taxon>
    </lineage>
</organism>
<name>A0ACB8BAR8_9AGAM</name>
<protein>
    <submittedName>
        <fullName evidence="1">Uncharacterized protein</fullName>
    </submittedName>
</protein>
<gene>
    <name evidence="1" type="ORF">BV22DRAFT_1131075</name>
</gene>
<accession>A0ACB8BAR8</accession>
<reference evidence="1" key="1">
    <citation type="journal article" date="2021" name="New Phytol.">
        <title>Evolutionary innovations through gain and loss of genes in the ectomycorrhizal Boletales.</title>
        <authorList>
            <person name="Wu G."/>
            <person name="Miyauchi S."/>
            <person name="Morin E."/>
            <person name="Kuo A."/>
            <person name="Drula E."/>
            <person name="Varga T."/>
            <person name="Kohler A."/>
            <person name="Feng B."/>
            <person name="Cao Y."/>
            <person name="Lipzen A."/>
            <person name="Daum C."/>
            <person name="Hundley H."/>
            <person name="Pangilinan J."/>
            <person name="Johnson J."/>
            <person name="Barry K."/>
            <person name="LaButti K."/>
            <person name="Ng V."/>
            <person name="Ahrendt S."/>
            <person name="Min B."/>
            <person name="Choi I.G."/>
            <person name="Park H."/>
            <person name="Plett J.M."/>
            <person name="Magnuson J."/>
            <person name="Spatafora J.W."/>
            <person name="Nagy L.G."/>
            <person name="Henrissat B."/>
            <person name="Grigoriev I.V."/>
            <person name="Yang Z.L."/>
            <person name="Xu J."/>
            <person name="Martin F.M."/>
        </authorList>
    </citation>
    <scope>NUCLEOTIDE SEQUENCE</scope>
    <source>
        <strain evidence="1">KUC20120723A-06</strain>
    </source>
</reference>
<sequence>MSLRTKLRQAVIFKDTDRPKQTSLTNKDGSIAHCRNPPSMPPSDVRDIAQSLTHELNIRKKSKSTCKMFGICRILLPHPHRDTLSTVPPPLATTRPPLDLGVDWMLAYITPVPHATSFASHRREQLLAEGMGEHALTEGLDNLSFFSPIS</sequence>